<name>A0A2P2PWX7_RHIMU</name>
<dbReference type="AlphaFoldDB" id="A0A2P2PWX7"/>
<organism evidence="1">
    <name type="scientific">Rhizophora mucronata</name>
    <name type="common">Asiatic mangrove</name>
    <dbReference type="NCBI Taxonomy" id="61149"/>
    <lineage>
        <taxon>Eukaryota</taxon>
        <taxon>Viridiplantae</taxon>
        <taxon>Streptophyta</taxon>
        <taxon>Embryophyta</taxon>
        <taxon>Tracheophyta</taxon>
        <taxon>Spermatophyta</taxon>
        <taxon>Magnoliopsida</taxon>
        <taxon>eudicotyledons</taxon>
        <taxon>Gunneridae</taxon>
        <taxon>Pentapetalae</taxon>
        <taxon>rosids</taxon>
        <taxon>fabids</taxon>
        <taxon>Malpighiales</taxon>
        <taxon>Rhizophoraceae</taxon>
        <taxon>Rhizophora</taxon>
    </lineage>
</organism>
<sequence length="36" mass="4204">MLWCFACDLYVYGHECSAFPMVLKWLLSGQTVTYNL</sequence>
<evidence type="ECO:0000313" key="1">
    <source>
        <dbReference type="EMBL" id="MBX59244.1"/>
    </source>
</evidence>
<proteinExistence type="predicted"/>
<accession>A0A2P2PWX7</accession>
<dbReference type="EMBL" id="GGEC01078760">
    <property type="protein sequence ID" value="MBX59244.1"/>
    <property type="molecule type" value="Transcribed_RNA"/>
</dbReference>
<protein>
    <submittedName>
        <fullName evidence="1">Uncharacterized protein</fullName>
    </submittedName>
</protein>
<reference evidence="1" key="1">
    <citation type="submission" date="2018-02" db="EMBL/GenBank/DDBJ databases">
        <title>Rhizophora mucronata_Transcriptome.</title>
        <authorList>
            <person name="Meera S.P."/>
            <person name="Sreeshan A."/>
            <person name="Augustine A."/>
        </authorList>
    </citation>
    <scope>NUCLEOTIDE SEQUENCE</scope>
    <source>
        <tissue evidence="1">Leaf</tissue>
    </source>
</reference>